<name>A0AAV9I9B6_9RHOD</name>
<evidence type="ECO:0000313" key="2">
    <source>
        <dbReference type="Proteomes" id="UP001300502"/>
    </source>
</evidence>
<comment type="caution">
    <text evidence="1">The sequence shown here is derived from an EMBL/GenBank/DDBJ whole genome shotgun (WGS) entry which is preliminary data.</text>
</comment>
<proteinExistence type="predicted"/>
<keyword evidence="2" id="KW-1185">Reference proteome</keyword>
<evidence type="ECO:0000313" key="1">
    <source>
        <dbReference type="EMBL" id="KAK4524025.1"/>
    </source>
</evidence>
<organism evidence="1 2">
    <name type="scientific">Galdieria yellowstonensis</name>
    <dbReference type="NCBI Taxonomy" id="3028027"/>
    <lineage>
        <taxon>Eukaryota</taxon>
        <taxon>Rhodophyta</taxon>
        <taxon>Bangiophyceae</taxon>
        <taxon>Galdieriales</taxon>
        <taxon>Galdieriaceae</taxon>
        <taxon>Galdieria</taxon>
    </lineage>
</organism>
<dbReference type="AlphaFoldDB" id="A0AAV9I9B6"/>
<gene>
    <name evidence="1" type="ORF">GAYE_SCF01G1924</name>
</gene>
<reference evidence="1 2" key="1">
    <citation type="submission" date="2022-07" db="EMBL/GenBank/DDBJ databases">
        <title>Genome-wide signatures of adaptation to extreme environments.</title>
        <authorList>
            <person name="Cho C.H."/>
            <person name="Yoon H.S."/>
        </authorList>
    </citation>
    <scope>NUCLEOTIDE SEQUENCE [LARGE SCALE GENOMIC DNA]</scope>
    <source>
        <strain evidence="1 2">108.79 E11</strain>
    </source>
</reference>
<protein>
    <submittedName>
        <fullName evidence="1">Uncharacterized protein</fullName>
    </submittedName>
</protein>
<accession>A0AAV9I9B6</accession>
<sequence length="111" mass="13008">MFNLSNSFAFRRETAQAKLLEIIEWGFSEDSYKRRPFQVHSLLDCTLSSNRVSGPLWYLKDKSFGRSDDFPVDTKVVRPNGDVASLEYVQVGSRRFEKVWEDAVFHVDRRK</sequence>
<dbReference type="Proteomes" id="UP001300502">
    <property type="component" value="Unassembled WGS sequence"/>
</dbReference>
<dbReference type="EMBL" id="JANCYU010000021">
    <property type="protein sequence ID" value="KAK4524025.1"/>
    <property type="molecule type" value="Genomic_DNA"/>
</dbReference>